<proteinExistence type="predicted"/>
<comment type="caution">
    <text evidence="1">The sequence shown here is derived from an EMBL/GenBank/DDBJ whole genome shotgun (WGS) entry which is preliminary data.</text>
</comment>
<dbReference type="EMBL" id="MFKK01000013">
    <property type="protein sequence ID" value="OGG41299.1"/>
    <property type="molecule type" value="Genomic_DNA"/>
</dbReference>
<gene>
    <name evidence="1" type="ORF">A3A21_04050</name>
</gene>
<evidence type="ECO:0000313" key="1">
    <source>
        <dbReference type="EMBL" id="OGG41299.1"/>
    </source>
</evidence>
<sequence length="77" mass="9126">MGQSAPQIRATFVVENITTGCRSKNKRDERNLVPRLILERIKKVAEKRRREYNRRQTYTHTTPKGETSWEIGVIQRK</sequence>
<dbReference type="AlphaFoldDB" id="A0A1F6BWJ1"/>
<evidence type="ECO:0000313" key="2">
    <source>
        <dbReference type="Proteomes" id="UP000176996"/>
    </source>
</evidence>
<protein>
    <submittedName>
        <fullName evidence="1">Uncharacterized protein</fullName>
    </submittedName>
</protein>
<name>A0A1F6BWJ1_9BACT</name>
<organism evidence="1 2">
    <name type="scientific">Candidatus Jorgensenbacteria bacterium RIFCSPLOWO2_01_FULL_45_25b</name>
    <dbReference type="NCBI Taxonomy" id="1798471"/>
    <lineage>
        <taxon>Bacteria</taxon>
        <taxon>Candidatus Joergenseniibacteriota</taxon>
    </lineage>
</organism>
<accession>A0A1F6BWJ1</accession>
<reference evidence="1 2" key="1">
    <citation type="journal article" date="2016" name="Nat. Commun.">
        <title>Thousands of microbial genomes shed light on interconnected biogeochemical processes in an aquifer system.</title>
        <authorList>
            <person name="Anantharaman K."/>
            <person name="Brown C.T."/>
            <person name="Hug L.A."/>
            <person name="Sharon I."/>
            <person name="Castelle C.J."/>
            <person name="Probst A.J."/>
            <person name="Thomas B.C."/>
            <person name="Singh A."/>
            <person name="Wilkins M.J."/>
            <person name="Karaoz U."/>
            <person name="Brodie E.L."/>
            <person name="Williams K.H."/>
            <person name="Hubbard S.S."/>
            <person name="Banfield J.F."/>
        </authorList>
    </citation>
    <scope>NUCLEOTIDE SEQUENCE [LARGE SCALE GENOMIC DNA]</scope>
</reference>
<dbReference type="Proteomes" id="UP000176996">
    <property type="component" value="Unassembled WGS sequence"/>
</dbReference>